<proteinExistence type="predicted"/>
<dbReference type="GO" id="GO:0007165">
    <property type="term" value="P:signal transduction"/>
    <property type="evidence" value="ECO:0007669"/>
    <property type="project" value="InterPro"/>
</dbReference>
<accession>A0A8S2J530</accession>
<evidence type="ECO:0000313" key="4">
    <source>
        <dbReference type="Proteomes" id="UP000682733"/>
    </source>
</evidence>
<dbReference type="InterPro" id="IPR000488">
    <property type="entry name" value="Death_dom"/>
</dbReference>
<dbReference type="Gene3D" id="1.10.533.10">
    <property type="entry name" value="Death Domain, Fas"/>
    <property type="match status" value="1"/>
</dbReference>
<dbReference type="Proteomes" id="UP000677228">
    <property type="component" value="Unassembled WGS sequence"/>
</dbReference>
<dbReference type="EMBL" id="CAJOBA010007195">
    <property type="protein sequence ID" value="CAF3795366.1"/>
    <property type="molecule type" value="Genomic_DNA"/>
</dbReference>
<dbReference type="AlphaFoldDB" id="A0A8S2J530"/>
<dbReference type="InterPro" id="IPR011029">
    <property type="entry name" value="DEATH-like_dom_sf"/>
</dbReference>
<comment type="caution">
    <text evidence="3">The sequence shown here is derived from an EMBL/GenBank/DDBJ whole genome shotgun (WGS) entry which is preliminary data.</text>
</comment>
<dbReference type="SUPFAM" id="SSF47986">
    <property type="entry name" value="DEATH domain"/>
    <property type="match status" value="1"/>
</dbReference>
<evidence type="ECO:0000259" key="1">
    <source>
        <dbReference type="PROSITE" id="PS50017"/>
    </source>
</evidence>
<dbReference type="EMBL" id="CAJNOK010007185">
    <property type="protein sequence ID" value="CAF1026960.1"/>
    <property type="molecule type" value="Genomic_DNA"/>
</dbReference>
<feature type="domain" description="Death" evidence="1">
    <location>
        <begin position="172"/>
        <end position="244"/>
    </location>
</feature>
<gene>
    <name evidence="2" type="ORF">OVA965_LOCUS15792</name>
    <name evidence="3" type="ORF">TMI583_LOCUS15800</name>
</gene>
<dbReference type="PROSITE" id="PS50017">
    <property type="entry name" value="DEATH_DOMAIN"/>
    <property type="match status" value="1"/>
</dbReference>
<name>A0A8S2J530_9BILA</name>
<dbReference type="Proteomes" id="UP000682733">
    <property type="component" value="Unassembled WGS sequence"/>
</dbReference>
<protein>
    <recommendedName>
        <fullName evidence="1">Death domain-containing protein</fullName>
    </recommendedName>
</protein>
<evidence type="ECO:0000313" key="2">
    <source>
        <dbReference type="EMBL" id="CAF1026960.1"/>
    </source>
</evidence>
<sequence>MIGYTDSSNNQSQLVLPKLENRMTIPNNSSNSSSVSTKFQLSEQPREIHNSVNTSVQNSNEYVCSKTNPTSTKHILDEPTDIPQSFPPSCYFPSSFNRPVRTSNFSTQVEYGSTTNRGIPRDERKPGTDCLRMKVTTSSFEKLILVVNRPMAQDELNKLALLLNCTGNKPFELATQLKLDQIRINTIKNFVEQIESYSKATVAMHEVLRCWREQYADKASCIKLFDALIRADEVDVALHLRKYVEKSFRN</sequence>
<evidence type="ECO:0000313" key="3">
    <source>
        <dbReference type="EMBL" id="CAF3795366.1"/>
    </source>
</evidence>
<dbReference type="CDD" id="cd01670">
    <property type="entry name" value="Death"/>
    <property type="match status" value="1"/>
</dbReference>
<reference evidence="3" key="1">
    <citation type="submission" date="2021-02" db="EMBL/GenBank/DDBJ databases">
        <authorList>
            <person name="Nowell W R."/>
        </authorList>
    </citation>
    <scope>NUCLEOTIDE SEQUENCE</scope>
</reference>
<organism evidence="3 4">
    <name type="scientific">Didymodactylos carnosus</name>
    <dbReference type="NCBI Taxonomy" id="1234261"/>
    <lineage>
        <taxon>Eukaryota</taxon>
        <taxon>Metazoa</taxon>
        <taxon>Spiralia</taxon>
        <taxon>Gnathifera</taxon>
        <taxon>Rotifera</taxon>
        <taxon>Eurotatoria</taxon>
        <taxon>Bdelloidea</taxon>
        <taxon>Philodinida</taxon>
        <taxon>Philodinidae</taxon>
        <taxon>Didymodactylos</taxon>
    </lineage>
</organism>